<reference evidence="1" key="1">
    <citation type="submission" date="2020-05" db="EMBL/GenBank/DDBJ databases">
        <authorList>
            <person name="Chiriac C."/>
            <person name="Salcher M."/>
            <person name="Ghai R."/>
            <person name="Kavagutti S V."/>
        </authorList>
    </citation>
    <scope>NUCLEOTIDE SEQUENCE</scope>
</reference>
<proteinExistence type="predicted"/>
<protein>
    <submittedName>
        <fullName evidence="1">Uncharacterized protein</fullName>
    </submittedName>
</protein>
<gene>
    <name evidence="1" type="ORF">UFOVP1196_28</name>
</gene>
<accession>A0A6J5R961</accession>
<dbReference type="EMBL" id="LR797148">
    <property type="protein sequence ID" value="CAB4190051.1"/>
    <property type="molecule type" value="Genomic_DNA"/>
</dbReference>
<name>A0A6J5R961_9CAUD</name>
<sequence>MIMKPGTVSRAIEAYTERTVKTLECHPDPKVPGTYAFRATMAEGDVMGFLTIGVPLQKVTDEDLEEIEIDTWPPVSGPTTTWVLA</sequence>
<organism evidence="1">
    <name type="scientific">uncultured Caudovirales phage</name>
    <dbReference type="NCBI Taxonomy" id="2100421"/>
    <lineage>
        <taxon>Viruses</taxon>
        <taxon>Duplodnaviria</taxon>
        <taxon>Heunggongvirae</taxon>
        <taxon>Uroviricota</taxon>
        <taxon>Caudoviricetes</taxon>
        <taxon>Peduoviridae</taxon>
        <taxon>Maltschvirus</taxon>
        <taxon>Maltschvirus maltsch</taxon>
    </lineage>
</organism>
<evidence type="ECO:0000313" key="1">
    <source>
        <dbReference type="EMBL" id="CAB4190051.1"/>
    </source>
</evidence>